<dbReference type="CDD" id="cd00827">
    <property type="entry name" value="init_cond_enzymes"/>
    <property type="match status" value="1"/>
</dbReference>
<feature type="non-terminal residue" evidence="14">
    <location>
        <position position="459"/>
    </location>
</feature>
<evidence type="ECO:0000256" key="1">
    <source>
        <dbReference type="ARBA" id="ARBA00005218"/>
    </source>
</evidence>
<protein>
    <recommendedName>
        <fullName evidence="3 11">Hydroxymethylglutaryl-CoA synthase</fullName>
        <shortName evidence="11">HMG-CoA synthase</shortName>
        <ecNumber evidence="3 11">2.3.3.10</ecNumber>
    </recommendedName>
    <alternativeName>
        <fullName evidence="11">3-hydroxy-3-methylglutaryl coenzyme A synthase</fullName>
    </alternativeName>
</protein>
<dbReference type="GO" id="GO:0006084">
    <property type="term" value="P:acetyl-CoA metabolic process"/>
    <property type="evidence" value="ECO:0007669"/>
    <property type="project" value="InterPro"/>
</dbReference>
<dbReference type="FunFam" id="3.40.47.10:FF:000008">
    <property type="entry name" value="3-hydroxy-3-methylglutaryl coenzyme A synthase"/>
    <property type="match status" value="1"/>
</dbReference>
<gene>
    <name evidence="14" type="primary">Hmgcs1</name>
    <name evidence="14" type="ORF">G6Z78_0009449</name>
</gene>
<keyword evidence="11" id="KW-0444">Lipid biosynthesis</keyword>
<feature type="binding site" evidence="10">
    <location>
        <position position="259"/>
    </location>
    <ligand>
        <name>CoA</name>
        <dbReference type="ChEBI" id="CHEBI:57287"/>
    </ligand>
</feature>
<feature type="binding site" evidence="10">
    <location>
        <position position="214"/>
    </location>
    <ligand>
        <name>CoA</name>
        <dbReference type="ChEBI" id="CHEBI:57287"/>
    </ligand>
</feature>
<keyword evidence="4 11" id="KW-0808">Transferase</keyword>
<dbReference type="UniPathway" id="UPA00058">
    <property type="reaction ID" value="UER00102"/>
</dbReference>
<evidence type="ECO:0000259" key="12">
    <source>
        <dbReference type="Pfam" id="PF01154"/>
    </source>
</evidence>
<dbReference type="Proteomes" id="UP000668214">
    <property type="component" value="Unassembled WGS sequence"/>
</dbReference>
<evidence type="ECO:0000313" key="14">
    <source>
        <dbReference type="EMBL" id="KAG5321118.1"/>
    </source>
</evidence>
<evidence type="ECO:0000256" key="10">
    <source>
        <dbReference type="PIRSR" id="PIRSR610122-2"/>
    </source>
</evidence>
<evidence type="ECO:0000256" key="2">
    <source>
        <dbReference type="ARBA" id="ARBA00007061"/>
    </source>
</evidence>
<feature type="binding site" evidence="10">
    <location>
        <position position="263"/>
    </location>
    <ligand>
        <name>CoA</name>
        <dbReference type="ChEBI" id="CHEBI:57287"/>
    </ligand>
</feature>
<proteinExistence type="inferred from homology"/>
<dbReference type="AlphaFoldDB" id="A0A836F6I6"/>
<comment type="caution">
    <text evidence="14">The sequence shown here is derived from an EMBL/GenBank/DDBJ whole genome shotgun (WGS) entry which is preliminary data.</text>
</comment>
<name>A0A836F6I6_9HYME</name>
<dbReference type="Pfam" id="PF08540">
    <property type="entry name" value="HMG_CoA_synt_C"/>
    <property type="match status" value="1"/>
</dbReference>
<organism evidence="14 15">
    <name type="scientific">Pseudoatta argentina</name>
    <dbReference type="NCBI Taxonomy" id="621737"/>
    <lineage>
        <taxon>Eukaryota</taxon>
        <taxon>Metazoa</taxon>
        <taxon>Ecdysozoa</taxon>
        <taxon>Arthropoda</taxon>
        <taxon>Hexapoda</taxon>
        <taxon>Insecta</taxon>
        <taxon>Pterygota</taxon>
        <taxon>Neoptera</taxon>
        <taxon>Endopterygota</taxon>
        <taxon>Hymenoptera</taxon>
        <taxon>Apocrita</taxon>
        <taxon>Aculeata</taxon>
        <taxon>Formicoidea</taxon>
        <taxon>Formicidae</taxon>
        <taxon>Myrmicinae</taxon>
        <taxon>Pseudoatta</taxon>
    </lineage>
</organism>
<feature type="domain" description="Hydroxymethylglutaryl-coenzyme A synthase C-terminal" evidence="13">
    <location>
        <begin position="180"/>
        <end position="458"/>
    </location>
</feature>
<dbReference type="InterPro" id="IPR010122">
    <property type="entry name" value="HMG_CoA_synthase_euk"/>
</dbReference>
<dbReference type="InterPro" id="IPR016039">
    <property type="entry name" value="Thiolase-like"/>
</dbReference>
<dbReference type="PANTHER" id="PTHR43323:SF2">
    <property type="entry name" value="HYDROXYMETHYLGLUTARYL-COA SYNTHASE"/>
    <property type="match status" value="1"/>
</dbReference>
<dbReference type="PANTHER" id="PTHR43323">
    <property type="entry name" value="3-HYDROXY-3-METHYLGLUTARYL COENZYME A SYNTHASE"/>
    <property type="match status" value="1"/>
</dbReference>
<dbReference type="InterPro" id="IPR013746">
    <property type="entry name" value="HMG_CoA_synt_C_dom"/>
</dbReference>
<keyword evidence="11" id="KW-1207">Sterol metabolism</keyword>
<evidence type="ECO:0000256" key="4">
    <source>
        <dbReference type="ARBA" id="ARBA00022679"/>
    </source>
</evidence>
<keyword evidence="11" id="KW-0443">Lipid metabolism</keyword>
<dbReference type="InterPro" id="IPR013528">
    <property type="entry name" value="HMG_CoA_synth_N"/>
</dbReference>
<feature type="active site" description="Proton donor/acceptor" evidence="9">
    <location>
        <position position="254"/>
    </location>
</feature>
<dbReference type="EMBL" id="JAANIA010001271">
    <property type="protein sequence ID" value="KAG5321118.1"/>
    <property type="molecule type" value="Genomic_DNA"/>
</dbReference>
<keyword evidence="6 11" id="KW-0756">Sterol biosynthesis</keyword>
<keyword evidence="15" id="KW-1185">Reference proteome</keyword>
<dbReference type="GO" id="GO:0016126">
    <property type="term" value="P:sterol biosynthetic process"/>
    <property type="evidence" value="ECO:0007669"/>
    <property type="project" value="UniProtKB-KW"/>
</dbReference>
<feature type="domain" description="Hydroxymethylglutaryl-coenzyme A synthase N-terminal" evidence="12">
    <location>
        <begin position="6"/>
        <end position="179"/>
    </location>
</feature>
<dbReference type="SUPFAM" id="SSF53901">
    <property type="entry name" value="Thiolase-like"/>
    <property type="match status" value="2"/>
</dbReference>
<dbReference type="GO" id="GO:0010142">
    <property type="term" value="P:farnesyl diphosphate biosynthetic process, mevalonate pathway"/>
    <property type="evidence" value="ECO:0007669"/>
    <property type="project" value="InterPro"/>
</dbReference>
<dbReference type="EC" id="2.3.3.10" evidence="3 11"/>
<comment type="catalytic activity">
    <reaction evidence="7">
        <text>acetoacetyl-CoA + acetyl-CoA + H2O = (3S)-3-hydroxy-3-methylglutaryl-CoA + CoA + H(+)</text>
        <dbReference type="Rhea" id="RHEA:10188"/>
        <dbReference type="ChEBI" id="CHEBI:15377"/>
        <dbReference type="ChEBI" id="CHEBI:15378"/>
        <dbReference type="ChEBI" id="CHEBI:43074"/>
        <dbReference type="ChEBI" id="CHEBI:57286"/>
        <dbReference type="ChEBI" id="CHEBI:57287"/>
        <dbReference type="ChEBI" id="CHEBI:57288"/>
        <dbReference type="EC" id="2.3.3.10"/>
    </reaction>
    <physiologicalReaction direction="left-to-right" evidence="7">
        <dbReference type="Rhea" id="RHEA:10189"/>
    </physiologicalReaction>
</comment>
<dbReference type="Gene3D" id="3.40.47.10">
    <property type="match status" value="1"/>
</dbReference>
<keyword evidence="11" id="KW-0753">Steroid metabolism</keyword>
<keyword evidence="5 11" id="KW-0752">Steroid biosynthesis</keyword>
<feature type="binding site" evidence="10">
    <location>
        <position position="160"/>
    </location>
    <ligand>
        <name>CoA</name>
        <dbReference type="ChEBI" id="CHEBI:57287"/>
    </ligand>
</feature>
<evidence type="ECO:0000256" key="7">
    <source>
        <dbReference type="ARBA" id="ARBA00049887"/>
    </source>
</evidence>
<evidence type="ECO:0000256" key="8">
    <source>
        <dbReference type="ARBA" id="ARBA00056639"/>
    </source>
</evidence>
<comment type="similarity">
    <text evidence="2 11">Belongs to the thiolase-like superfamily. HMG-CoA synthase family.</text>
</comment>
<evidence type="ECO:0000256" key="6">
    <source>
        <dbReference type="ARBA" id="ARBA00023011"/>
    </source>
</evidence>
<dbReference type="Pfam" id="PF01154">
    <property type="entry name" value="HMG_CoA_synt_N"/>
    <property type="match status" value="1"/>
</dbReference>
<evidence type="ECO:0000256" key="9">
    <source>
        <dbReference type="PIRSR" id="PIRSR610122-1"/>
    </source>
</evidence>
<evidence type="ECO:0000313" key="15">
    <source>
        <dbReference type="Proteomes" id="UP000668214"/>
    </source>
</evidence>
<feature type="active site" description="Proton donor/acceptor" evidence="9">
    <location>
        <position position="88"/>
    </location>
</feature>
<reference evidence="14" key="1">
    <citation type="submission" date="2020-02" db="EMBL/GenBank/DDBJ databases">
        <title>Relaxed selection underlies rapid genomic changes in the transitions from sociality to social parasitism in ants.</title>
        <authorList>
            <person name="Bi X."/>
        </authorList>
    </citation>
    <scope>NUCLEOTIDE SEQUENCE</scope>
    <source>
        <strain evidence="14">BGI-DK2014c</strain>
        <tissue evidence="14">Whole body</tissue>
    </source>
</reference>
<evidence type="ECO:0000256" key="3">
    <source>
        <dbReference type="ARBA" id="ARBA00012978"/>
    </source>
</evidence>
<feature type="active site" description="Acyl-thioester intermediate" evidence="9">
    <location>
        <position position="122"/>
    </location>
</feature>
<evidence type="ECO:0000259" key="13">
    <source>
        <dbReference type="Pfam" id="PF08540"/>
    </source>
</evidence>
<comment type="function">
    <text evidence="11">Catalyzes the condensation of acetyl-CoA with acetoacetyl-CoA to form HMG-CoA.</text>
</comment>
<evidence type="ECO:0000256" key="5">
    <source>
        <dbReference type="ARBA" id="ARBA00022955"/>
    </source>
</evidence>
<comment type="function">
    <text evidence="8">This enzyme condenses acetyl-CoA with acetoacetyl-CoA to form HMG-CoA, which is the substrate for HMG-CoA reductase.</text>
</comment>
<accession>A0A836F6I6</accession>
<dbReference type="GO" id="GO:0004421">
    <property type="term" value="F:hydroxymethylglutaryl-CoA synthase activity"/>
    <property type="evidence" value="ECO:0007669"/>
    <property type="project" value="UniProtKB-EC"/>
</dbReference>
<evidence type="ECO:0000256" key="11">
    <source>
        <dbReference type="RuleBase" id="RU364071"/>
    </source>
</evidence>
<dbReference type="NCBIfam" id="TIGR01833">
    <property type="entry name" value="HMG-CoA-S_euk"/>
    <property type="match status" value="1"/>
</dbReference>
<feature type="non-terminal residue" evidence="14">
    <location>
        <position position="1"/>
    </location>
</feature>
<sequence length="459" mass="51275">DSTKMWPKNVGIQALEVYFPAQYVEQRDLEAYDGVSAGKYTIGLGQSRMGFCNDREDINSLCLTVTSRLLERYEIKPQDIGRLEVGTETIIDKSKSVKTVLMQLFEPHGCTDIEGADTTNACYGGTAALFNAIAWVESSAWDGRFALVVAADNAVYSTGNARPTGGAGAIAILVGPDAPLVFDRGLRASCMRHAYDFYKPNMRSEYPMVDGKLSIQCYLSALDNCYQLYREKVKRKSPGENPVTLINFNAMLFHSPYCKLVEKSFARLAFIDFLNTPENQIPDSYKDAVKFHAAKLEDTYFNRDIEKMFMQLSKADFEQKTEPSLLIANQVGNMYTPSVYSGLVSLLISKPISELAGNKVGIFSYGSGLCSSLYSLTITRDTREGSGLSKIINALSYVKSQLEGRHCVSPKNYTEVLASREQNCHVVPFTPQSSIDDMFPGTYYLTQMDEQYRRTYKRV</sequence>
<comment type="pathway">
    <text evidence="1 11">Metabolic intermediate biosynthesis; (R)-mevalonate biosynthesis; (R)-mevalonate from acetyl-CoA: step 2/3.</text>
</comment>